<dbReference type="Proteomes" id="UP000614410">
    <property type="component" value="Unassembled WGS sequence"/>
</dbReference>
<organism evidence="1 2">
    <name type="scientific">Candidatus Amunia macphersoniae</name>
    <dbReference type="NCBI Taxonomy" id="3127014"/>
    <lineage>
        <taxon>Bacteria</taxon>
        <taxon>Bacillati</taxon>
        <taxon>Candidatus Dormiibacterota</taxon>
        <taxon>Candidatus Dormibacteria</taxon>
        <taxon>Candidatus Aeolococcales</taxon>
        <taxon>Candidatus Aeolococcaceae</taxon>
        <taxon>Candidatus Amunia</taxon>
    </lineage>
</organism>
<evidence type="ECO:0000313" key="2">
    <source>
        <dbReference type="Proteomes" id="UP000614410"/>
    </source>
</evidence>
<comment type="caution">
    <text evidence="1">The sequence shown here is derived from an EMBL/GenBank/DDBJ whole genome shotgun (WGS) entry which is preliminary data.</text>
</comment>
<dbReference type="AlphaFoldDB" id="A0A934KK47"/>
<dbReference type="SUPFAM" id="SSF51445">
    <property type="entry name" value="(Trans)glycosidases"/>
    <property type="match status" value="1"/>
</dbReference>
<gene>
    <name evidence="1" type="ORF">JF887_02170</name>
</gene>
<dbReference type="PANTHER" id="PTHR31451">
    <property type="match status" value="1"/>
</dbReference>
<reference evidence="1 2" key="1">
    <citation type="submission" date="2020-10" db="EMBL/GenBank/DDBJ databases">
        <title>Ca. Dormibacterota MAGs.</title>
        <authorList>
            <person name="Montgomery K."/>
        </authorList>
    </citation>
    <scope>NUCLEOTIDE SEQUENCE [LARGE SCALE GENOMIC DNA]</scope>
    <source>
        <strain evidence="1">Mitchell_Peninsula_5</strain>
    </source>
</reference>
<sequence>MRSVGVHLVLDGQPWRFVGFDDYQLTSQLYSDGFTCGGEHSDAEVDQTLAQMSRMGVTVVRTWFFQSYVAGRGWAAFDRVLDLAGKYGIRVIPVLANQWGACEEYKQAAQVYRSIAWYRFGYRINREYGVALPYRDYALSVARHYAGDPRIAFWQLMNEAEALDFLGGTCDEAQASRALRSFGDDMSLALKSVDGAHLVSLGTLGGSQCGTVGPDFQFIHAGAVDICEYHDYQPTPQRGANRCLALGKPTFVGERGFASDVGTRQTTAQTLTTRAGYVKRDIESVFGDDRCVGYLLWSWGSESTAYDVGPQDPIAQVLLADSRTITRPLAVYLTVWLAARAGASTHAAR</sequence>
<dbReference type="EMBL" id="JAEKNN010000009">
    <property type="protein sequence ID" value="MBJ7608223.1"/>
    <property type="molecule type" value="Genomic_DNA"/>
</dbReference>
<proteinExistence type="predicted"/>
<dbReference type="InterPro" id="IPR045053">
    <property type="entry name" value="MAN-like"/>
</dbReference>
<protein>
    <submittedName>
        <fullName evidence="1">Cellulase family glycosylhydrolase</fullName>
    </submittedName>
</protein>
<dbReference type="InterPro" id="IPR017853">
    <property type="entry name" value="GH"/>
</dbReference>
<dbReference type="Gene3D" id="3.20.20.80">
    <property type="entry name" value="Glycosidases"/>
    <property type="match status" value="1"/>
</dbReference>
<dbReference type="GO" id="GO:0004553">
    <property type="term" value="F:hydrolase activity, hydrolyzing O-glycosyl compounds"/>
    <property type="evidence" value="ECO:0007669"/>
    <property type="project" value="InterPro"/>
</dbReference>
<accession>A0A934KK47</accession>
<evidence type="ECO:0000313" key="1">
    <source>
        <dbReference type="EMBL" id="MBJ7608223.1"/>
    </source>
</evidence>
<name>A0A934KK47_9BACT</name>